<evidence type="ECO:0000256" key="1">
    <source>
        <dbReference type="SAM" id="MobiDB-lite"/>
    </source>
</evidence>
<keyword evidence="3" id="KW-1185">Reference proteome</keyword>
<name>A0ABR1QZH6_9PEZI</name>
<proteinExistence type="predicted"/>
<gene>
    <name evidence="2" type="ORF">PG986_002367</name>
</gene>
<feature type="compositionally biased region" description="Low complexity" evidence="1">
    <location>
        <begin position="300"/>
        <end position="315"/>
    </location>
</feature>
<accession>A0ABR1QZH6</accession>
<dbReference type="GeneID" id="92071651"/>
<feature type="region of interest" description="Disordered" evidence="1">
    <location>
        <begin position="1"/>
        <end position="48"/>
    </location>
</feature>
<feature type="region of interest" description="Disordered" evidence="1">
    <location>
        <begin position="293"/>
        <end position="332"/>
    </location>
</feature>
<dbReference type="EMBL" id="JAQQWE010000001">
    <property type="protein sequence ID" value="KAK7968090.1"/>
    <property type="molecule type" value="Genomic_DNA"/>
</dbReference>
<sequence>MPAPKKSSIPPLTPPKSTRQVTFAATAGRSASRTVVTNQPSQSHLPLLPPLSHSLAHCTRPGPAAQSNFQGPGLGLLSWPPVLASYRCVGYPFPTFLAANRLSRMVRFSDGPSLYPTTVSIGSPLPSLPSSRRPFRFVPLAASPHTHTHNRENQAAKLLLPSNLDSDGPRASPCPVLLPVPASAPRVLIPTQTRAEEEKKKKKKKWKNSDLLNAERRAHSRLTYVCNTLRLGPLNDPVKTLKLETRQWRLAHSSGPIYGTAPVSLAAFPSDNRELPTPIPSPASSLQFCFPARRRRDRQTASSSSSTSSSRQQTTGWKATGNAGQDDRSQPKTAPTVRLLVDLFPFHTSSTPLLSRAMITTSAH</sequence>
<evidence type="ECO:0000313" key="2">
    <source>
        <dbReference type="EMBL" id="KAK7968090.1"/>
    </source>
</evidence>
<dbReference type="RefSeq" id="XP_066707482.1">
    <property type="nucleotide sequence ID" value="XM_066838589.1"/>
</dbReference>
<feature type="compositionally biased region" description="Low complexity" evidence="1">
    <location>
        <begin position="39"/>
        <end position="48"/>
    </location>
</feature>
<organism evidence="2 3">
    <name type="scientific">Apiospora aurea</name>
    <dbReference type="NCBI Taxonomy" id="335848"/>
    <lineage>
        <taxon>Eukaryota</taxon>
        <taxon>Fungi</taxon>
        <taxon>Dikarya</taxon>
        <taxon>Ascomycota</taxon>
        <taxon>Pezizomycotina</taxon>
        <taxon>Sordariomycetes</taxon>
        <taxon>Xylariomycetidae</taxon>
        <taxon>Amphisphaeriales</taxon>
        <taxon>Apiosporaceae</taxon>
        <taxon>Apiospora</taxon>
    </lineage>
</organism>
<comment type="caution">
    <text evidence="2">The sequence shown here is derived from an EMBL/GenBank/DDBJ whole genome shotgun (WGS) entry which is preliminary data.</text>
</comment>
<dbReference type="Proteomes" id="UP001391051">
    <property type="component" value="Unassembled WGS sequence"/>
</dbReference>
<protein>
    <submittedName>
        <fullName evidence="2">Uncharacterized protein</fullName>
    </submittedName>
</protein>
<reference evidence="2 3" key="1">
    <citation type="submission" date="2023-01" db="EMBL/GenBank/DDBJ databases">
        <title>Analysis of 21 Apiospora genomes using comparative genomics revels a genus with tremendous synthesis potential of carbohydrate active enzymes and secondary metabolites.</title>
        <authorList>
            <person name="Sorensen T."/>
        </authorList>
    </citation>
    <scope>NUCLEOTIDE SEQUENCE [LARGE SCALE GENOMIC DNA]</scope>
    <source>
        <strain evidence="2 3">CBS 24483</strain>
    </source>
</reference>
<evidence type="ECO:0000313" key="3">
    <source>
        <dbReference type="Proteomes" id="UP001391051"/>
    </source>
</evidence>
<feature type="compositionally biased region" description="Polar residues" evidence="1">
    <location>
        <begin position="15"/>
        <end position="38"/>
    </location>
</feature>